<sequence>MDGVPRVEQAGVVTHPQMFDDDDPVLARVRALALALPDAAMKVSHGRPAFFTTKVFAYYGGSVKVDGSYVQHEQSVMVLTDPDDHQALLEDPRVFVPAYLGPSGWLGVDLDLEHSDWDEVAELLDASYRRTAGARRVARLDAG</sequence>
<dbReference type="AlphaFoldDB" id="A0A1A9GGG7"/>
<keyword evidence="2" id="KW-1185">Reference proteome</keyword>
<name>A0A1A9GGG7_9ACTN</name>
<organism evidence="1 2">
    <name type="scientific">Nocardioides dokdonensis FR1436</name>
    <dbReference type="NCBI Taxonomy" id="1300347"/>
    <lineage>
        <taxon>Bacteria</taxon>
        <taxon>Bacillati</taxon>
        <taxon>Actinomycetota</taxon>
        <taxon>Actinomycetes</taxon>
        <taxon>Propionibacteriales</taxon>
        <taxon>Nocardioidaceae</taxon>
        <taxon>Nocardioides</taxon>
    </lineage>
</organism>
<dbReference type="SUPFAM" id="SSF142906">
    <property type="entry name" value="YjbR-like"/>
    <property type="match status" value="1"/>
</dbReference>
<dbReference type="KEGG" id="ndk:I601_0976"/>
<evidence type="ECO:0000313" key="2">
    <source>
        <dbReference type="Proteomes" id="UP000077868"/>
    </source>
</evidence>
<dbReference type="InterPro" id="IPR038056">
    <property type="entry name" value="YjbR-like_sf"/>
</dbReference>
<dbReference type="EMBL" id="CP015079">
    <property type="protein sequence ID" value="ANH37419.1"/>
    <property type="molecule type" value="Genomic_DNA"/>
</dbReference>
<proteinExistence type="predicted"/>
<dbReference type="PATRIC" id="fig|1300347.3.peg.975"/>
<dbReference type="Gene3D" id="3.90.1150.30">
    <property type="match status" value="1"/>
</dbReference>
<dbReference type="STRING" id="1300347.I601_0976"/>
<dbReference type="Pfam" id="PF04237">
    <property type="entry name" value="YjbR"/>
    <property type="match status" value="1"/>
</dbReference>
<evidence type="ECO:0000313" key="1">
    <source>
        <dbReference type="EMBL" id="ANH37419.1"/>
    </source>
</evidence>
<protein>
    <recommendedName>
        <fullName evidence="3">Phosphoribosylglycinamide formyltransferase</fullName>
    </recommendedName>
</protein>
<dbReference type="Proteomes" id="UP000077868">
    <property type="component" value="Chromosome"/>
</dbReference>
<dbReference type="InterPro" id="IPR058532">
    <property type="entry name" value="YjbR/MT2646/Rv2570-like"/>
</dbReference>
<evidence type="ECO:0008006" key="3">
    <source>
        <dbReference type="Google" id="ProtNLM"/>
    </source>
</evidence>
<accession>A0A1A9GGG7</accession>
<reference evidence="1 2" key="1">
    <citation type="submission" date="2016-03" db="EMBL/GenBank/DDBJ databases">
        <title>Complete genome sequence of a soil Actinobacterium, Nocardioides dokdonensis FR1436.</title>
        <authorList>
            <person name="Kwon S.-K."/>
            <person name="Kim K."/>
            <person name="Kim J.F."/>
        </authorList>
    </citation>
    <scope>NUCLEOTIDE SEQUENCE [LARGE SCALE GENOMIC DNA]</scope>
    <source>
        <strain evidence="1 2">FR1436</strain>
    </source>
</reference>
<gene>
    <name evidence="1" type="ORF">I601_0976</name>
</gene>